<accession>A0ABX1KSV9</accession>
<comment type="caution">
    <text evidence="1">The sequence shown here is derived from an EMBL/GenBank/DDBJ whole genome shotgun (WGS) entry which is preliminary data.</text>
</comment>
<sequence length="76" mass="8796">MNIQLEFEKIMYFQEGAPWRTLRYVNKNDGTKERYAALLTAQMAGEKVVVGYKENGYDCNVTNYGVSAFIVRTFNE</sequence>
<name>A0ABX1KSV9_9GAMM</name>
<protein>
    <submittedName>
        <fullName evidence="1">Uncharacterized protein</fullName>
    </submittedName>
</protein>
<organism evidence="1 2">
    <name type="scientific">Shewanella oncorhynchi</name>
    <dbReference type="NCBI Taxonomy" id="2726434"/>
    <lineage>
        <taxon>Bacteria</taxon>
        <taxon>Pseudomonadati</taxon>
        <taxon>Pseudomonadota</taxon>
        <taxon>Gammaproteobacteria</taxon>
        <taxon>Alteromonadales</taxon>
        <taxon>Shewanellaceae</taxon>
        <taxon>Shewanella</taxon>
    </lineage>
</organism>
<evidence type="ECO:0000313" key="1">
    <source>
        <dbReference type="EMBL" id="NLQ24604.1"/>
    </source>
</evidence>
<reference evidence="1 2" key="1">
    <citation type="submission" date="2020-04" db="EMBL/GenBank/DDBJ databases">
        <title>The first description of lens atrophy caused by putative novel Shewanella sp. that is a new emerging pathogen for cultured rainbow trout?</title>
        <authorList>
            <person name="Saticioglu I.B."/>
            <person name="Duman M."/>
            <person name="Altun S."/>
        </authorList>
    </citation>
    <scope>NUCLEOTIDE SEQUENCE [LARGE SCALE GENOMIC DNA]</scope>
    <source>
        <strain evidence="1 2">S-1</strain>
    </source>
</reference>
<keyword evidence="2" id="KW-1185">Reference proteome</keyword>
<evidence type="ECO:0000313" key="2">
    <source>
        <dbReference type="Proteomes" id="UP000527352"/>
    </source>
</evidence>
<dbReference type="Proteomes" id="UP000527352">
    <property type="component" value="Unassembled WGS sequence"/>
</dbReference>
<dbReference type="EMBL" id="JABAEB010000011">
    <property type="protein sequence ID" value="NLQ24604.1"/>
    <property type="molecule type" value="Genomic_DNA"/>
</dbReference>
<proteinExistence type="predicted"/>
<dbReference type="RefSeq" id="WP_168826723.1">
    <property type="nucleotide sequence ID" value="NZ_JABAEB010000011.1"/>
</dbReference>
<gene>
    <name evidence="1" type="ORF">HGO26_17175</name>
</gene>